<reference evidence="1" key="1">
    <citation type="submission" date="2016-10" db="EMBL/GenBank/DDBJ databases">
        <authorList>
            <person name="Varghese N."/>
        </authorList>
    </citation>
    <scope>NUCLEOTIDE SEQUENCE</scope>
</reference>
<proteinExistence type="predicted"/>
<accession>A0A218MLG3</accession>
<name>A0A218MLG3_9VIRU</name>
<dbReference type="EMBL" id="KY052814">
    <property type="protein sequence ID" value="ASF00119.1"/>
    <property type="molecule type" value="Genomic_DNA"/>
</dbReference>
<organism evidence="1">
    <name type="scientific">uncultured virus</name>
    <dbReference type="NCBI Taxonomy" id="340016"/>
    <lineage>
        <taxon>Viruses</taxon>
        <taxon>environmental samples</taxon>
    </lineage>
</organism>
<sequence length="164" mass="16824">MALGDNTTSVSRGNSARGRQPYMIQADLNFATATSDKGTALAANDVIPGLTIPANTLILAAGFEVTTAHAGTSTDTDFDFGVTGGDLDNFVDGFDFDGASVGDYAFKAGQTPVLIGGTSDTIDIEIQAMTGTTTGGIIRMFAVCMNVDDQGALNADEVGRDQLA</sequence>
<evidence type="ECO:0000313" key="1">
    <source>
        <dbReference type="EMBL" id="ASF00119.1"/>
    </source>
</evidence>
<protein>
    <submittedName>
        <fullName evidence="1">Uncharacterized protein</fullName>
    </submittedName>
</protein>
<reference evidence="1" key="2">
    <citation type="journal article" date="2017" name="Nat. Commun.">
        <title>Single-virus genomics reveals hidden cosmopolitan and abundant viruses.</title>
        <authorList>
            <person name="Martinez-Hernandez F."/>
            <person name="Fornas O."/>
            <person name="Lluesma Gomez M."/>
            <person name="Bolduc B."/>
            <person name="de la Cruz Pena M.J."/>
            <person name="Martinez J.M."/>
            <person name="Anton J."/>
            <person name="Gasol J.M."/>
            <person name="Rosselli R."/>
            <person name="Rodriguez-Valera F."/>
            <person name="Sullivan M.B."/>
            <person name="Acinas S.G."/>
            <person name="Martinez-Garcia M."/>
        </authorList>
    </citation>
    <scope>NUCLEOTIDE SEQUENCE</scope>
</reference>